<evidence type="ECO:0000256" key="5">
    <source>
        <dbReference type="ARBA" id="ARBA00022989"/>
    </source>
</evidence>
<comment type="subcellular location">
    <subcellularLocation>
        <location evidence="1">Membrane</location>
        <topology evidence="1">Multi-pass membrane protein</topology>
    </subcellularLocation>
</comment>
<sequence>MENKEEKDKSTSDPKIMTNDVESDQALETSSPSIQGDEEKQGEPKAVINADLEKRLANPLKLLSREEVLERSKQFAHLVGEPDSVELFNKGALLARDPLLYESLPLLTDADRADIKREETHRWDHPKQLYVLVVCCSLGAVVQGMDQSVINGANLFFPTTFGIQNESTWFSGIINSAPYFSCALLACFVTEPLNYYFGRRGTVFITCFVAFATCIWSAVAHTYWNLIISRVALGFGIAPKSATVPVYASECVPSQIRGGLVMQWQLWTAFGIMLGYVADIAFYNVPDQSGIVGLNWRLMLGSAAIPPIAVMALVFFSPESPRWYLSKDKHREAYQAMLKLRKTPLRAARDLYSAYEGVLAERILNSSRSRNRLIEMVVSPRIRKGVQSSGFVMYMQQFCGINVNAYYSSTIFKLSGATELAALGASLGWGSVNWIMGFPAIWTIDKIGRRGLLLIGFPLMSIFLFWTAFSFYIQDQTARIAMVALGTYLHCCAYSPTEGPVPFTYSSESFPLAHRTLGMTWAVSVCWFFNGILSLTFPELLVAFTPTGAFSWYAAWNIFGFVYTYFLLPETKSLSLEELDAVFSVSNRDHAKYYWKRLPHDLSWLVKFGKKEPYNEFLYEHEKLTLEEREERGALFAQAAAGH</sequence>
<feature type="compositionally biased region" description="Basic and acidic residues" evidence="9">
    <location>
        <begin position="1"/>
        <end position="12"/>
    </location>
</feature>
<dbReference type="PROSITE" id="PS50850">
    <property type="entry name" value="MFS"/>
    <property type="match status" value="1"/>
</dbReference>
<evidence type="ECO:0000256" key="4">
    <source>
        <dbReference type="ARBA" id="ARBA00022692"/>
    </source>
</evidence>
<dbReference type="OrthoDB" id="5290825at2759"/>
<dbReference type="NCBIfam" id="TIGR00879">
    <property type="entry name" value="SP"/>
    <property type="match status" value="1"/>
</dbReference>
<dbReference type="GeneID" id="37022878"/>
<keyword evidence="4 10" id="KW-0812">Transmembrane</keyword>
<dbReference type="GO" id="GO:0016020">
    <property type="term" value="C:membrane"/>
    <property type="evidence" value="ECO:0007669"/>
    <property type="project" value="UniProtKB-SubCell"/>
</dbReference>
<keyword evidence="13" id="KW-1185">Reference proteome</keyword>
<dbReference type="InterPro" id="IPR005829">
    <property type="entry name" value="Sugar_transporter_CS"/>
</dbReference>
<feature type="transmembrane region" description="Helical" evidence="10">
    <location>
        <begin position="169"/>
        <end position="189"/>
    </location>
</feature>
<feature type="transmembrane region" description="Helical" evidence="10">
    <location>
        <begin position="549"/>
        <end position="568"/>
    </location>
</feature>
<protein>
    <submittedName>
        <fullName evidence="12">Sugar transporter</fullName>
    </submittedName>
</protein>
<evidence type="ECO:0000256" key="10">
    <source>
        <dbReference type="SAM" id="Phobius"/>
    </source>
</evidence>
<dbReference type="Proteomes" id="UP000245771">
    <property type="component" value="Unassembled WGS sequence"/>
</dbReference>
<evidence type="ECO:0000313" key="13">
    <source>
        <dbReference type="Proteomes" id="UP000245771"/>
    </source>
</evidence>
<dbReference type="InterPro" id="IPR005828">
    <property type="entry name" value="MFS_sugar_transport-like"/>
</dbReference>
<feature type="transmembrane region" description="Helical" evidence="10">
    <location>
        <begin position="451"/>
        <end position="472"/>
    </location>
</feature>
<feature type="transmembrane region" description="Helical" evidence="10">
    <location>
        <begin position="298"/>
        <end position="316"/>
    </location>
</feature>
<accession>A0A316V5J0</accession>
<feature type="region of interest" description="Disordered" evidence="9">
    <location>
        <begin position="1"/>
        <end position="44"/>
    </location>
</feature>
<dbReference type="PANTHER" id="PTHR48020:SF26">
    <property type="entry name" value="MYO-INOSITOL TRANSPORTER, PUTATIVE (AFU_ORTHOLOGUE AFUA_4G01560)-RELATED"/>
    <property type="match status" value="1"/>
</dbReference>
<evidence type="ECO:0000256" key="6">
    <source>
        <dbReference type="ARBA" id="ARBA00023136"/>
    </source>
</evidence>
<dbReference type="FunFam" id="1.20.1250.20:FF:000474">
    <property type="entry name" value="Sugar transporter, putative"/>
    <property type="match status" value="1"/>
</dbReference>
<dbReference type="RefSeq" id="XP_025353034.1">
    <property type="nucleotide sequence ID" value="XM_025501097.1"/>
</dbReference>
<evidence type="ECO:0000256" key="8">
    <source>
        <dbReference type="RuleBase" id="RU003346"/>
    </source>
</evidence>
<dbReference type="SUPFAM" id="SSF103473">
    <property type="entry name" value="MFS general substrate transporter"/>
    <property type="match status" value="1"/>
</dbReference>
<dbReference type="STRING" id="1280837.A0A316V5J0"/>
<dbReference type="AlphaFoldDB" id="A0A316V5J0"/>
<feature type="transmembrane region" description="Helical" evidence="10">
    <location>
        <begin position="201"/>
        <end position="224"/>
    </location>
</feature>
<name>A0A316V5J0_9BASI</name>
<organism evidence="12 13">
    <name type="scientific">Meira miltonrushii</name>
    <dbReference type="NCBI Taxonomy" id="1280837"/>
    <lineage>
        <taxon>Eukaryota</taxon>
        <taxon>Fungi</taxon>
        <taxon>Dikarya</taxon>
        <taxon>Basidiomycota</taxon>
        <taxon>Ustilaginomycotina</taxon>
        <taxon>Exobasidiomycetes</taxon>
        <taxon>Exobasidiales</taxon>
        <taxon>Brachybasidiaceae</taxon>
        <taxon>Meira</taxon>
    </lineage>
</organism>
<dbReference type="Pfam" id="PF00083">
    <property type="entry name" value="Sugar_tr"/>
    <property type="match status" value="1"/>
</dbReference>
<evidence type="ECO:0000259" key="11">
    <source>
        <dbReference type="PROSITE" id="PS50850"/>
    </source>
</evidence>
<dbReference type="PRINTS" id="PR00171">
    <property type="entry name" value="SUGRTRNSPORT"/>
</dbReference>
<evidence type="ECO:0000256" key="2">
    <source>
        <dbReference type="ARBA" id="ARBA00010992"/>
    </source>
</evidence>
<evidence type="ECO:0000256" key="1">
    <source>
        <dbReference type="ARBA" id="ARBA00004141"/>
    </source>
</evidence>
<dbReference type="InterPro" id="IPR003663">
    <property type="entry name" value="Sugar/inositol_transpt"/>
</dbReference>
<dbReference type="GO" id="GO:0022857">
    <property type="term" value="F:transmembrane transporter activity"/>
    <property type="evidence" value="ECO:0007669"/>
    <property type="project" value="InterPro"/>
</dbReference>
<dbReference type="Gene3D" id="1.20.1250.20">
    <property type="entry name" value="MFS general substrate transporter like domains"/>
    <property type="match status" value="1"/>
</dbReference>
<dbReference type="InterPro" id="IPR050814">
    <property type="entry name" value="Myo-inositol_Transporter"/>
</dbReference>
<feature type="transmembrane region" description="Helical" evidence="10">
    <location>
        <begin position="517"/>
        <end position="537"/>
    </location>
</feature>
<dbReference type="InterPro" id="IPR020846">
    <property type="entry name" value="MFS_dom"/>
</dbReference>
<comment type="catalytic activity">
    <reaction evidence="7">
        <text>myo-inositol(out) + H(+)(out) = myo-inositol(in) + H(+)(in)</text>
        <dbReference type="Rhea" id="RHEA:60364"/>
        <dbReference type="ChEBI" id="CHEBI:15378"/>
        <dbReference type="ChEBI" id="CHEBI:17268"/>
    </reaction>
</comment>
<dbReference type="GO" id="GO:0015798">
    <property type="term" value="P:myo-inositol transport"/>
    <property type="evidence" value="ECO:0007669"/>
    <property type="project" value="UniProtKB-ARBA"/>
</dbReference>
<evidence type="ECO:0000313" key="12">
    <source>
        <dbReference type="EMBL" id="PWN32732.1"/>
    </source>
</evidence>
<gene>
    <name evidence="12" type="ORF">FA14DRAFT_181411</name>
</gene>
<dbReference type="InterPro" id="IPR036259">
    <property type="entry name" value="MFS_trans_sf"/>
</dbReference>
<reference evidence="12 13" key="1">
    <citation type="journal article" date="2018" name="Mol. Biol. Evol.">
        <title>Broad Genomic Sampling Reveals a Smut Pathogenic Ancestry of the Fungal Clade Ustilaginomycotina.</title>
        <authorList>
            <person name="Kijpornyongpan T."/>
            <person name="Mondo S.J."/>
            <person name="Barry K."/>
            <person name="Sandor L."/>
            <person name="Lee J."/>
            <person name="Lipzen A."/>
            <person name="Pangilinan J."/>
            <person name="LaButti K."/>
            <person name="Hainaut M."/>
            <person name="Henrissat B."/>
            <person name="Grigoriev I.V."/>
            <person name="Spatafora J.W."/>
            <person name="Aime M.C."/>
        </authorList>
    </citation>
    <scope>NUCLEOTIDE SEQUENCE [LARGE SCALE GENOMIC DNA]</scope>
    <source>
        <strain evidence="12 13">MCA 3882</strain>
    </source>
</reference>
<feature type="domain" description="Major facilitator superfamily (MFS) profile" evidence="11">
    <location>
        <begin position="132"/>
        <end position="572"/>
    </location>
</feature>
<dbReference type="EMBL" id="KZ819605">
    <property type="protein sequence ID" value="PWN32732.1"/>
    <property type="molecule type" value="Genomic_DNA"/>
</dbReference>
<dbReference type="PROSITE" id="PS00216">
    <property type="entry name" value="SUGAR_TRANSPORT_1"/>
    <property type="match status" value="1"/>
</dbReference>
<dbReference type="GO" id="GO:0015791">
    <property type="term" value="P:polyol transmembrane transport"/>
    <property type="evidence" value="ECO:0007669"/>
    <property type="project" value="UniProtKB-ARBA"/>
</dbReference>
<evidence type="ECO:0000256" key="7">
    <source>
        <dbReference type="ARBA" id="ARBA00049119"/>
    </source>
</evidence>
<keyword evidence="6 10" id="KW-0472">Membrane</keyword>
<feature type="transmembrane region" description="Helical" evidence="10">
    <location>
        <begin position="129"/>
        <end position="149"/>
    </location>
</feature>
<evidence type="ECO:0000256" key="9">
    <source>
        <dbReference type="SAM" id="MobiDB-lite"/>
    </source>
</evidence>
<dbReference type="PANTHER" id="PTHR48020">
    <property type="entry name" value="PROTON MYO-INOSITOL COTRANSPORTER"/>
    <property type="match status" value="1"/>
</dbReference>
<keyword evidence="5 10" id="KW-1133">Transmembrane helix</keyword>
<keyword evidence="3 8" id="KW-0813">Transport</keyword>
<dbReference type="InParanoid" id="A0A316V5J0"/>
<evidence type="ECO:0000256" key="3">
    <source>
        <dbReference type="ARBA" id="ARBA00022448"/>
    </source>
</evidence>
<feature type="transmembrane region" description="Helical" evidence="10">
    <location>
        <begin position="420"/>
        <end position="444"/>
    </location>
</feature>
<keyword evidence="12" id="KW-0762">Sugar transport</keyword>
<feature type="transmembrane region" description="Helical" evidence="10">
    <location>
        <begin position="264"/>
        <end position="286"/>
    </location>
</feature>
<comment type="similarity">
    <text evidence="2 8">Belongs to the major facilitator superfamily. Sugar transporter (TC 2.A.1.1) family.</text>
</comment>
<proteinExistence type="inferred from homology"/>